<dbReference type="InterPro" id="IPR013885">
    <property type="entry name" value="DUF1764_euk"/>
</dbReference>
<feature type="compositionally biased region" description="Gly residues" evidence="1">
    <location>
        <begin position="1"/>
        <end position="12"/>
    </location>
</feature>
<dbReference type="PANTHER" id="PTHR34066:SF1">
    <property type="entry name" value="DUF1764 FAMILY PROTEIN"/>
    <property type="match status" value="1"/>
</dbReference>
<sequence length="240" mass="25688">MEGGGSSPGGGREACKRRRHRGGDSSAAKKKRRAAVPGDARAASPRSQAPSAFPVSALSKDREEQRKARALSVPRASSSATAWSKPCASSVCRPWAAVRKAHALPAHVGRPPAFGAGEAERKKKKKRRQETKEEEPVAEASGGCPQDSRKEIDDLFADLMGGGKKGKETAKDGAKGKMAEGAKKKGKKKRRPQTFDEDMRLNQPAVRRTADGLRIYTEEELGIGKGGDTPECPFDCSCCF</sequence>
<dbReference type="RefSeq" id="XP_029216510.1">
    <property type="nucleotide sequence ID" value="XM_029360534.1"/>
</dbReference>
<feature type="region of interest" description="Disordered" evidence="1">
    <location>
        <begin position="103"/>
        <end position="213"/>
    </location>
</feature>
<evidence type="ECO:0000313" key="3">
    <source>
        <dbReference type="Proteomes" id="UP000224006"/>
    </source>
</evidence>
<comment type="caution">
    <text evidence="2">The sequence shown here is derived from an EMBL/GenBank/DDBJ whole genome shotgun (WGS) entry which is preliminary data.</text>
</comment>
<evidence type="ECO:0000256" key="1">
    <source>
        <dbReference type="SAM" id="MobiDB-lite"/>
    </source>
</evidence>
<accession>A0A2A9M883</accession>
<dbReference type="KEGG" id="bbes:BESB_018190"/>
<name>A0A2A9M883_BESBE</name>
<dbReference type="PANTHER" id="PTHR34066">
    <property type="entry name" value="GROWTH FACTOR 2"/>
    <property type="match status" value="1"/>
</dbReference>
<dbReference type="GeneID" id="40306880"/>
<feature type="compositionally biased region" description="Basic and acidic residues" evidence="1">
    <location>
        <begin position="165"/>
        <end position="183"/>
    </location>
</feature>
<dbReference type="Pfam" id="PF08576">
    <property type="entry name" value="DUF1764"/>
    <property type="match status" value="1"/>
</dbReference>
<protein>
    <recommendedName>
        <fullName evidence="4">DUF1764 domain-containing protein</fullName>
    </recommendedName>
</protein>
<gene>
    <name evidence="2" type="ORF">BESB_018190</name>
</gene>
<evidence type="ECO:0008006" key="4">
    <source>
        <dbReference type="Google" id="ProtNLM"/>
    </source>
</evidence>
<proteinExistence type="predicted"/>
<evidence type="ECO:0000313" key="2">
    <source>
        <dbReference type="EMBL" id="PFH32501.1"/>
    </source>
</evidence>
<dbReference type="Proteomes" id="UP000224006">
    <property type="component" value="Chromosome X"/>
</dbReference>
<dbReference type="OrthoDB" id="343075at2759"/>
<dbReference type="AlphaFoldDB" id="A0A2A9M883"/>
<reference evidence="2 3" key="1">
    <citation type="submission" date="2017-09" db="EMBL/GenBank/DDBJ databases">
        <title>Genome sequencing of Besnoitia besnoiti strain Bb-Ger1.</title>
        <authorList>
            <person name="Schares G."/>
            <person name="Venepally P."/>
            <person name="Lorenzi H.A."/>
        </authorList>
    </citation>
    <scope>NUCLEOTIDE SEQUENCE [LARGE SCALE GENOMIC DNA]</scope>
    <source>
        <strain evidence="2 3">Bb-Ger1</strain>
    </source>
</reference>
<organism evidence="2 3">
    <name type="scientific">Besnoitia besnoiti</name>
    <name type="common">Apicomplexan protozoan</name>
    <dbReference type="NCBI Taxonomy" id="94643"/>
    <lineage>
        <taxon>Eukaryota</taxon>
        <taxon>Sar</taxon>
        <taxon>Alveolata</taxon>
        <taxon>Apicomplexa</taxon>
        <taxon>Conoidasida</taxon>
        <taxon>Coccidia</taxon>
        <taxon>Eucoccidiorida</taxon>
        <taxon>Eimeriorina</taxon>
        <taxon>Sarcocystidae</taxon>
        <taxon>Besnoitia</taxon>
    </lineage>
</organism>
<feature type="compositionally biased region" description="Low complexity" evidence="1">
    <location>
        <begin position="40"/>
        <end position="52"/>
    </location>
</feature>
<keyword evidence="3" id="KW-1185">Reference proteome</keyword>
<dbReference type="VEuPathDB" id="ToxoDB:BESB_018190"/>
<dbReference type="EMBL" id="NWUJ01000011">
    <property type="protein sequence ID" value="PFH32501.1"/>
    <property type="molecule type" value="Genomic_DNA"/>
</dbReference>
<feature type="region of interest" description="Disordered" evidence="1">
    <location>
        <begin position="1"/>
        <end position="88"/>
    </location>
</feature>